<comment type="pathway">
    <text evidence="2">Organic acid metabolism; glycolate biosynthesis; glycolate from 2-phosphoglycolate: step 1/1.</text>
</comment>
<dbReference type="OrthoDB" id="9781769at2"/>
<dbReference type="EC" id="3.1.3.18" evidence="4"/>
<accession>A0A5C5Z840</accession>
<protein>
    <recommendedName>
        <fullName evidence="4">phosphoglycolate phosphatase</fullName>
        <ecNumber evidence="4">3.1.3.18</ecNumber>
    </recommendedName>
</protein>
<keyword evidence="6" id="KW-1185">Reference proteome</keyword>
<dbReference type="RefSeq" id="WP_146400317.1">
    <property type="nucleotide sequence ID" value="NZ_SJPJ01000001.1"/>
</dbReference>
<dbReference type="InterPro" id="IPR023198">
    <property type="entry name" value="PGP-like_dom2"/>
</dbReference>
<dbReference type="AlphaFoldDB" id="A0A5C5Z840"/>
<dbReference type="GO" id="GO:0008967">
    <property type="term" value="F:phosphoglycolate phosphatase activity"/>
    <property type="evidence" value="ECO:0007669"/>
    <property type="project" value="UniProtKB-EC"/>
</dbReference>
<evidence type="ECO:0000256" key="1">
    <source>
        <dbReference type="ARBA" id="ARBA00000830"/>
    </source>
</evidence>
<comment type="catalytic activity">
    <reaction evidence="1">
        <text>2-phosphoglycolate + H2O = glycolate + phosphate</text>
        <dbReference type="Rhea" id="RHEA:14369"/>
        <dbReference type="ChEBI" id="CHEBI:15377"/>
        <dbReference type="ChEBI" id="CHEBI:29805"/>
        <dbReference type="ChEBI" id="CHEBI:43474"/>
        <dbReference type="ChEBI" id="CHEBI:58033"/>
        <dbReference type="EC" id="3.1.3.18"/>
    </reaction>
</comment>
<keyword evidence="5" id="KW-0378">Hydrolase</keyword>
<dbReference type="EMBL" id="SJPJ01000001">
    <property type="protein sequence ID" value="TWT83267.1"/>
    <property type="molecule type" value="Genomic_DNA"/>
</dbReference>
<dbReference type="PANTHER" id="PTHR43434">
    <property type="entry name" value="PHOSPHOGLYCOLATE PHOSPHATASE"/>
    <property type="match status" value="1"/>
</dbReference>
<evidence type="ECO:0000313" key="6">
    <source>
        <dbReference type="Proteomes" id="UP000315010"/>
    </source>
</evidence>
<dbReference type="SUPFAM" id="SSF56784">
    <property type="entry name" value="HAD-like"/>
    <property type="match status" value="1"/>
</dbReference>
<sequence>MRTLLFDIDGTLLRTNNGGRGAMQTALEQEFDLCPARVDIPFCGRTDREILTQLLVINQLAANSENRRRLQNRYLAVLPDVLHQRGGEILPGVVELLGQLADDSRVCVSVMTGNLQEGAARKLDHFGLRHYFRWIVGGDEDSHRDDLARRAKEVIRKHSGDEATERVTVIGDTPADIRCGHAIGAQSIGVCTGRYDRASLEAEKPLLVLDDLSDIAAVYPVLVSI</sequence>
<dbReference type="GO" id="GO:0006281">
    <property type="term" value="P:DNA repair"/>
    <property type="evidence" value="ECO:0007669"/>
    <property type="project" value="TreeGrafter"/>
</dbReference>
<dbReference type="InterPro" id="IPR050155">
    <property type="entry name" value="HAD-like_hydrolase_sf"/>
</dbReference>
<comment type="similarity">
    <text evidence="3">Belongs to the HAD-like hydrolase superfamily. CbbY/CbbZ/Gph/YieH family.</text>
</comment>
<dbReference type="Proteomes" id="UP000315010">
    <property type="component" value="Unassembled WGS sequence"/>
</dbReference>
<dbReference type="Pfam" id="PF13419">
    <property type="entry name" value="HAD_2"/>
    <property type="match status" value="1"/>
</dbReference>
<dbReference type="Gene3D" id="3.40.50.1000">
    <property type="entry name" value="HAD superfamily/HAD-like"/>
    <property type="match status" value="1"/>
</dbReference>
<comment type="caution">
    <text evidence="5">The sequence shown here is derived from an EMBL/GenBank/DDBJ whole genome shotgun (WGS) entry which is preliminary data.</text>
</comment>
<proteinExistence type="inferred from homology"/>
<dbReference type="Gene3D" id="1.10.150.240">
    <property type="entry name" value="Putative phosphatase, domain 2"/>
    <property type="match status" value="1"/>
</dbReference>
<evidence type="ECO:0000313" key="5">
    <source>
        <dbReference type="EMBL" id="TWT83267.1"/>
    </source>
</evidence>
<dbReference type="InterPro" id="IPR023214">
    <property type="entry name" value="HAD_sf"/>
</dbReference>
<organism evidence="5 6">
    <name type="scientific">Novipirellula herctigrandis</name>
    <dbReference type="NCBI Taxonomy" id="2527986"/>
    <lineage>
        <taxon>Bacteria</taxon>
        <taxon>Pseudomonadati</taxon>
        <taxon>Planctomycetota</taxon>
        <taxon>Planctomycetia</taxon>
        <taxon>Pirellulales</taxon>
        <taxon>Pirellulaceae</taxon>
        <taxon>Novipirellula</taxon>
    </lineage>
</organism>
<dbReference type="PANTHER" id="PTHR43434:SF1">
    <property type="entry name" value="PHOSPHOGLYCOLATE PHOSPHATASE"/>
    <property type="match status" value="1"/>
</dbReference>
<evidence type="ECO:0000256" key="3">
    <source>
        <dbReference type="ARBA" id="ARBA00006171"/>
    </source>
</evidence>
<gene>
    <name evidence="5" type="primary">gph</name>
    <name evidence="5" type="ORF">CA13_47320</name>
</gene>
<dbReference type="InterPro" id="IPR041492">
    <property type="entry name" value="HAD_2"/>
</dbReference>
<dbReference type="InterPro" id="IPR036412">
    <property type="entry name" value="HAD-like_sf"/>
</dbReference>
<evidence type="ECO:0000256" key="2">
    <source>
        <dbReference type="ARBA" id="ARBA00004818"/>
    </source>
</evidence>
<reference evidence="5 6" key="1">
    <citation type="submission" date="2019-02" db="EMBL/GenBank/DDBJ databases">
        <title>Deep-cultivation of Planctomycetes and their phenomic and genomic characterization uncovers novel biology.</title>
        <authorList>
            <person name="Wiegand S."/>
            <person name="Jogler M."/>
            <person name="Boedeker C."/>
            <person name="Pinto D."/>
            <person name="Vollmers J."/>
            <person name="Rivas-Marin E."/>
            <person name="Kohn T."/>
            <person name="Peeters S.H."/>
            <person name="Heuer A."/>
            <person name="Rast P."/>
            <person name="Oberbeckmann S."/>
            <person name="Bunk B."/>
            <person name="Jeske O."/>
            <person name="Meyerdierks A."/>
            <person name="Storesund J.E."/>
            <person name="Kallscheuer N."/>
            <person name="Luecker S."/>
            <person name="Lage O.M."/>
            <person name="Pohl T."/>
            <person name="Merkel B.J."/>
            <person name="Hornburger P."/>
            <person name="Mueller R.-W."/>
            <person name="Bruemmer F."/>
            <person name="Labrenz M."/>
            <person name="Spormann A.M."/>
            <person name="Op Den Camp H."/>
            <person name="Overmann J."/>
            <person name="Amann R."/>
            <person name="Jetten M.S.M."/>
            <person name="Mascher T."/>
            <person name="Medema M.H."/>
            <person name="Devos D.P."/>
            <person name="Kaster A.-K."/>
            <person name="Ovreas L."/>
            <person name="Rohde M."/>
            <person name="Galperin M.Y."/>
            <person name="Jogler C."/>
        </authorList>
    </citation>
    <scope>NUCLEOTIDE SEQUENCE [LARGE SCALE GENOMIC DNA]</scope>
    <source>
        <strain evidence="5 6">CA13</strain>
    </source>
</reference>
<evidence type="ECO:0000256" key="4">
    <source>
        <dbReference type="ARBA" id="ARBA00013078"/>
    </source>
</evidence>
<name>A0A5C5Z840_9BACT</name>
<dbReference type="GO" id="GO:0005829">
    <property type="term" value="C:cytosol"/>
    <property type="evidence" value="ECO:0007669"/>
    <property type="project" value="TreeGrafter"/>
</dbReference>